<organism evidence="2 3">
    <name type="scientific">Leersia perrieri</name>
    <dbReference type="NCBI Taxonomy" id="77586"/>
    <lineage>
        <taxon>Eukaryota</taxon>
        <taxon>Viridiplantae</taxon>
        <taxon>Streptophyta</taxon>
        <taxon>Embryophyta</taxon>
        <taxon>Tracheophyta</taxon>
        <taxon>Spermatophyta</taxon>
        <taxon>Magnoliopsida</taxon>
        <taxon>Liliopsida</taxon>
        <taxon>Poales</taxon>
        <taxon>Poaceae</taxon>
        <taxon>BOP clade</taxon>
        <taxon>Oryzoideae</taxon>
        <taxon>Oryzeae</taxon>
        <taxon>Oryzinae</taxon>
        <taxon>Leersia</taxon>
    </lineage>
</organism>
<feature type="compositionally biased region" description="Gly residues" evidence="1">
    <location>
        <begin position="71"/>
        <end position="81"/>
    </location>
</feature>
<feature type="compositionally biased region" description="Gly residues" evidence="1">
    <location>
        <begin position="40"/>
        <end position="51"/>
    </location>
</feature>
<reference evidence="2" key="3">
    <citation type="submission" date="2015-04" db="UniProtKB">
        <authorList>
            <consortium name="EnsemblPlants"/>
        </authorList>
    </citation>
    <scope>IDENTIFICATION</scope>
</reference>
<evidence type="ECO:0000313" key="3">
    <source>
        <dbReference type="Proteomes" id="UP000032180"/>
    </source>
</evidence>
<reference evidence="3" key="2">
    <citation type="submission" date="2013-12" db="EMBL/GenBank/DDBJ databases">
        <authorList>
            <person name="Yu Y."/>
            <person name="Lee S."/>
            <person name="de Baynast K."/>
            <person name="Wissotski M."/>
            <person name="Liu L."/>
            <person name="Talag J."/>
            <person name="Goicoechea J."/>
            <person name="Angelova A."/>
            <person name="Jetty R."/>
            <person name="Kudrna D."/>
            <person name="Golser W."/>
            <person name="Rivera L."/>
            <person name="Zhang J."/>
            <person name="Wing R."/>
        </authorList>
    </citation>
    <scope>NUCLEOTIDE SEQUENCE</scope>
</reference>
<protein>
    <submittedName>
        <fullName evidence="2">Uncharacterized protein</fullName>
    </submittedName>
</protein>
<keyword evidence="3" id="KW-1185">Reference proteome</keyword>
<dbReference type="Proteomes" id="UP000032180">
    <property type="component" value="Chromosome 6"/>
</dbReference>
<dbReference type="AlphaFoldDB" id="A0A0D9WTB0"/>
<reference evidence="2 3" key="1">
    <citation type="submission" date="2012-08" db="EMBL/GenBank/DDBJ databases">
        <title>Oryza genome evolution.</title>
        <authorList>
            <person name="Wing R.A."/>
        </authorList>
    </citation>
    <scope>NUCLEOTIDE SEQUENCE</scope>
</reference>
<dbReference type="eggNOG" id="ENOG502R57G">
    <property type="taxonomic scope" value="Eukaryota"/>
</dbReference>
<dbReference type="Gramene" id="LPERR06G20700.1">
    <property type="protein sequence ID" value="LPERR06G20700.1"/>
    <property type="gene ID" value="LPERR06G20700"/>
</dbReference>
<proteinExistence type="predicted"/>
<sequence length="198" mass="18770">MYAPSVVTATTPPAIAGAAVAPFRSFDAGVVEFAPSAPDGDGGLPEAGGGCDTAPPPPGVVDGDGATAAGGDSGVVVGAGPGDKAAGDGTIGETDGPGDVAGDGTIGEIDGVGDDVAGDGDGAKLGGATGEGIGGDGGVWWRSAMTTTMSFSPARQLDSLPLMKKKGPDRSNVNTVLPSSNLPPPATAAVVLHASYAA</sequence>
<feature type="region of interest" description="Disordered" evidence="1">
    <location>
        <begin position="34"/>
        <end position="99"/>
    </location>
</feature>
<dbReference type="HOGENOM" id="CLU_1423614_0_0_1"/>
<name>A0A0D9WTB0_9ORYZ</name>
<dbReference type="EnsemblPlants" id="LPERR06G20700.1">
    <property type="protein sequence ID" value="LPERR06G20700.1"/>
    <property type="gene ID" value="LPERR06G20700"/>
</dbReference>
<accession>A0A0D9WTB0</accession>
<feature type="compositionally biased region" description="Low complexity" evidence="1">
    <location>
        <begin position="60"/>
        <end position="70"/>
    </location>
</feature>
<evidence type="ECO:0000256" key="1">
    <source>
        <dbReference type="SAM" id="MobiDB-lite"/>
    </source>
</evidence>
<evidence type="ECO:0000313" key="2">
    <source>
        <dbReference type="EnsemblPlants" id="LPERR06G20700.1"/>
    </source>
</evidence>